<dbReference type="RefSeq" id="WP_179483898.1">
    <property type="nucleotide sequence ID" value="NZ_JACCFW010000003.1"/>
</dbReference>
<comment type="caution">
    <text evidence="1">The sequence shown here is derived from an EMBL/GenBank/DDBJ whole genome shotgun (WGS) entry which is preliminary data.</text>
</comment>
<accession>A0A853DG44</accession>
<evidence type="ECO:0000313" key="1">
    <source>
        <dbReference type="EMBL" id="NYJ76506.1"/>
    </source>
</evidence>
<dbReference type="AlphaFoldDB" id="A0A853DG44"/>
<gene>
    <name evidence="1" type="ORF">HNR15_003524</name>
</gene>
<sequence length="191" mass="21334">MRTDLTAWGDESMRSAHVSVPIYSMAAAVVKDGDCADLRGQMSALWPRPGKLHWRDQTDQERDASIKVVASLELAHVAVVSGPLDGRRQERARAKTLETLAWELNRRSVTSLTLEKRTPSQARRDELLVAQMRGSKVITTDLRVSFARGSEEPLLWIADQVLGAMGEAAVGNLRWSERLEGFIQRIDVELD</sequence>
<dbReference type="EMBL" id="JACCFW010000003">
    <property type="protein sequence ID" value="NYJ76506.1"/>
    <property type="molecule type" value="Genomic_DNA"/>
</dbReference>
<proteinExistence type="predicted"/>
<protein>
    <submittedName>
        <fullName evidence="1">Uncharacterized protein</fullName>
    </submittedName>
</protein>
<keyword evidence="2" id="KW-1185">Reference proteome</keyword>
<dbReference type="Proteomes" id="UP000571817">
    <property type="component" value="Unassembled WGS sequence"/>
</dbReference>
<reference evidence="1 2" key="1">
    <citation type="submission" date="2020-07" db="EMBL/GenBank/DDBJ databases">
        <title>Sequencing the genomes of 1000 actinobacteria strains.</title>
        <authorList>
            <person name="Klenk H.-P."/>
        </authorList>
    </citation>
    <scope>NUCLEOTIDE SEQUENCE [LARGE SCALE GENOMIC DNA]</scope>
    <source>
        <strain evidence="1 2">DSM 29531</strain>
    </source>
</reference>
<organism evidence="1 2">
    <name type="scientific">Allobranchiibius huperziae</name>
    <dbReference type="NCBI Taxonomy" id="1874116"/>
    <lineage>
        <taxon>Bacteria</taxon>
        <taxon>Bacillati</taxon>
        <taxon>Actinomycetota</taxon>
        <taxon>Actinomycetes</taxon>
        <taxon>Micrococcales</taxon>
        <taxon>Dermacoccaceae</taxon>
        <taxon>Allobranchiibius</taxon>
    </lineage>
</organism>
<evidence type="ECO:0000313" key="2">
    <source>
        <dbReference type="Proteomes" id="UP000571817"/>
    </source>
</evidence>
<name>A0A853DG44_9MICO</name>